<evidence type="ECO:0000313" key="2">
    <source>
        <dbReference type="Proteomes" id="UP000715781"/>
    </source>
</evidence>
<reference evidence="1" key="2">
    <citation type="journal article" date="2022" name="Microbiol. Resour. Announc.">
        <title>Metagenome Sequencing to Explore Phylogenomics of Terrestrial Cyanobacteria.</title>
        <authorList>
            <person name="Ward R.D."/>
            <person name="Stajich J.E."/>
            <person name="Johansen J.R."/>
            <person name="Huntemann M."/>
            <person name="Clum A."/>
            <person name="Foster B."/>
            <person name="Foster B."/>
            <person name="Roux S."/>
            <person name="Palaniappan K."/>
            <person name="Varghese N."/>
            <person name="Mukherjee S."/>
            <person name="Reddy T.B.K."/>
            <person name="Daum C."/>
            <person name="Copeland A."/>
            <person name="Chen I.A."/>
            <person name="Ivanova N.N."/>
            <person name="Kyrpides N.C."/>
            <person name="Shapiro N."/>
            <person name="Eloe-Fadrosh E.A."/>
            <person name="Pietrasiak N."/>
        </authorList>
    </citation>
    <scope>NUCLEOTIDE SEQUENCE</scope>
    <source>
        <strain evidence="1">JT2-VF2</strain>
    </source>
</reference>
<reference evidence="1" key="1">
    <citation type="submission" date="2021-05" db="EMBL/GenBank/DDBJ databases">
        <authorList>
            <person name="Pietrasiak N."/>
            <person name="Ward R."/>
            <person name="Stajich J.E."/>
            <person name="Kurbessoian T."/>
        </authorList>
    </citation>
    <scope>NUCLEOTIDE SEQUENCE</scope>
    <source>
        <strain evidence="1">JT2-VF2</strain>
    </source>
</reference>
<dbReference type="EMBL" id="JAHHHN010000016">
    <property type="protein sequence ID" value="MBW4563861.1"/>
    <property type="molecule type" value="Genomic_DNA"/>
</dbReference>
<sequence length="141" mass="15250">MSLKTRGSAAVDKAQRRLALLKSINEKLDLGHGLSIEAYTRLINTTRATLEAHNTLLSNIEESRKTLTQMDKALSEMSERMLGGVATVYGRNSMEYSKAGGSNRRRSKKSVSQVTPVVAVLATQPVQTAITNVNGSSSDRG</sequence>
<evidence type="ECO:0000313" key="1">
    <source>
        <dbReference type="EMBL" id="MBW4563861.1"/>
    </source>
</evidence>
<organism evidence="1 2">
    <name type="scientific">Mojavia pulchra JT2-VF2</name>
    <dbReference type="NCBI Taxonomy" id="287848"/>
    <lineage>
        <taxon>Bacteria</taxon>
        <taxon>Bacillati</taxon>
        <taxon>Cyanobacteriota</taxon>
        <taxon>Cyanophyceae</taxon>
        <taxon>Nostocales</taxon>
        <taxon>Nostocaceae</taxon>
    </lineage>
</organism>
<dbReference type="AlphaFoldDB" id="A0A951Q217"/>
<protein>
    <submittedName>
        <fullName evidence="1">Uncharacterized protein</fullName>
    </submittedName>
</protein>
<accession>A0A951Q217</accession>
<gene>
    <name evidence="1" type="ORF">KME32_22510</name>
</gene>
<name>A0A951Q217_9NOST</name>
<proteinExistence type="predicted"/>
<dbReference type="Proteomes" id="UP000715781">
    <property type="component" value="Unassembled WGS sequence"/>
</dbReference>
<comment type="caution">
    <text evidence="1">The sequence shown here is derived from an EMBL/GenBank/DDBJ whole genome shotgun (WGS) entry which is preliminary data.</text>
</comment>